<keyword evidence="3" id="KW-1185">Reference proteome</keyword>
<gene>
    <name evidence="1" type="ORF">AFM16_05950</name>
    <name evidence="2" type="ORF">HCX60_06070</name>
</gene>
<reference evidence="1 3" key="1">
    <citation type="submission" date="2015-07" db="EMBL/GenBank/DDBJ databases">
        <title>Draft Genome Sequence of Streptomyces antibioticus, IMRU 3720 reveals insights in the evolution of actinomycin biosynthetic gene clusters in Streptomyces.</title>
        <authorList>
            <person name="Crnovcic I."/>
            <person name="Ruckert C."/>
            <person name="Kalinowksi J."/>
            <person name="Keller U."/>
        </authorList>
    </citation>
    <scope>NUCLEOTIDE SEQUENCE [LARGE SCALE GENOMIC DNA]</scope>
    <source>
        <strain evidence="1 3">DSM 41481</strain>
    </source>
</reference>
<organism evidence="2 4">
    <name type="scientific">Streptomyces antibioticus</name>
    <dbReference type="NCBI Taxonomy" id="1890"/>
    <lineage>
        <taxon>Bacteria</taxon>
        <taxon>Bacillati</taxon>
        <taxon>Actinomycetota</taxon>
        <taxon>Actinomycetes</taxon>
        <taxon>Kitasatosporales</taxon>
        <taxon>Streptomycetaceae</taxon>
        <taxon>Streptomyces</taxon>
    </lineage>
</organism>
<protein>
    <submittedName>
        <fullName evidence="2">Disulfide bond formation protein DsbA</fullName>
    </submittedName>
</protein>
<dbReference type="RefSeq" id="WP_078632680.1">
    <property type="nucleotide sequence ID" value="NZ_CM007717.1"/>
</dbReference>
<evidence type="ECO:0000313" key="3">
    <source>
        <dbReference type="Proteomes" id="UP000190306"/>
    </source>
</evidence>
<dbReference type="Proteomes" id="UP000190306">
    <property type="component" value="Chromosome"/>
</dbReference>
<evidence type="ECO:0000313" key="1">
    <source>
        <dbReference type="EMBL" id="OOQ54116.1"/>
    </source>
</evidence>
<proteinExistence type="predicted"/>
<dbReference type="Proteomes" id="UP000502504">
    <property type="component" value="Chromosome"/>
</dbReference>
<dbReference type="SUPFAM" id="SSF52833">
    <property type="entry name" value="Thioredoxin-like"/>
    <property type="match status" value="1"/>
</dbReference>
<dbReference type="EMBL" id="LHQL01000005">
    <property type="protein sequence ID" value="OOQ54116.1"/>
    <property type="molecule type" value="Genomic_DNA"/>
</dbReference>
<dbReference type="InterPro" id="IPR053977">
    <property type="entry name" value="Rv2466c-like"/>
</dbReference>
<dbReference type="GeneID" id="93959265"/>
<dbReference type="Pfam" id="PF22234">
    <property type="entry name" value="Rv2466c-like"/>
    <property type="match status" value="1"/>
</dbReference>
<dbReference type="AlphaFoldDB" id="A0AAE7CJ35"/>
<accession>A0AAE7CJ35</accession>
<dbReference type="InterPro" id="IPR036249">
    <property type="entry name" value="Thioredoxin-like_sf"/>
</dbReference>
<evidence type="ECO:0000313" key="2">
    <source>
        <dbReference type="EMBL" id="QIT43131.1"/>
    </source>
</evidence>
<sequence>MSDTTTSPSASPTPVDFWFDPLCAWTWMTSRWLLEAARSRDLTIRWHVMSLAILNEGRLDHIPEEFHDLVGPKGLRPVRVIVAAQQRYDGDAVARLYTELGTRFHRDGGTPSPTLETIEAALTAAGLPADLVQYADKDTYDTEVRASHARSQAAVGEEAGSPVLAVPDATGAQRGFNGPVVTPVPRGEEAARLWDAVLLAASVPSFAELKRTRAGGPVFE</sequence>
<name>A0AAE7CJ35_STRAT</name>
<evidence type="ECO:0000313" key="4">
    <source>
        <dbReference type="Proteomes" id="UP000502504"/>
    </source>
</evidence>
<dbReference type="Gene3D" id="3.40.30.10">
    <property type="entry name" value="Glutaredoxin"/>
    <property type="match status" value="1"/>
</dbReference>
<dbReference type="EMBL" id="CP050692">
    <property type="protein sequence ID" value="QIT43131.1"/>
    <property type="molecule type" value="Genomic_DNA"/>
</dbReference>
<reference evidence="2 4" key="2">
    <citation type="submission" date="2020-03" db="EMBL/GenBank/DDBJ databases">
        <title>Is there a link between lipid content and antibiotic production in Streptomyces?</title>
        <authorList>
            <person name="David M."/>
            <person name="Lejeune C."/>
            <person name="Abreu S."/>
            <person name="Thibessard A."/>
            <person name="Leblond P."/>
            <person name="Chaminade P."/>
            <person name="Virolle M.-J."/>
        </authorList>
    </citation>
    <scope>NUCLEOTIDE SEQUENCE [LARGE SCALE GENOMIC DNA]</scope>
    <source>
        <strain evidence="2 4">DSM 41481</strain>
    </source>
</reference>